<dbReference type="AlphaFoldDB" id="A0AAV2HFL6"/>
<dbReference type="Proteomes" id="UP001497497">
    <property type="component" value="Unassembled WGS sequence"/>
</dbReference>
<dbReference type="InterPro" id="IPR025086">
    <property type="entry name" value="SDE2/SF3A3_SAP"/>
</dbReference>
<evidence type="ECO:0000256" key="7">
    <source>
        <dbReference type="ARBA" id="ARBA00023242"/>
    </source>
</evidence>
<keyword evidence="7" id="KW-0539">Nucleus</keyword>
<evidence type="ECO:0000256" key="8">
    <source>
        <dbReference type="ARBA" id="ARBA00023306"/>
    </source>
</evidence>
<dbReference type="Pfam" id="PF22782">
    <property type="entry name" value="SDE2"/>
    <property type="match status" value="1"/>
</dbReference>
<feature type="domain" description="SDE2/SF3A3 SAP" evidence="10">
    <location>
        <begin position="297"/>
        <end position="367"/>
    </location>
</feature>
<keyword evidence="6" id="KW-0508">mRNA splicing</keyword>
<dbReference type="GO" id="GO:0006397">
    <property type="term" value="P:mRNA processing"/>
    <property type="evidence" value="ECO:0007669"/>
    <property type="project" value="UniProtKB-KW"/>
</dbReference>
<keyword evidence="4" id="KW-0963">Cytoplasm</keyword>
<dbReference type="PANTHER" id="PTHR12786">
    <property type="entry name" value="SPLICING FACTOR SF3A-RELATED"/>
    <property type="match status" value="1"/>
</dbReference>
<accession>A0AAV2HFL6</accession>
<keyword evidence="8" id="KW-0131">Cell cycle</keyword>
<feature type="compositionally biased region" description="Basic and acidic residues" evidence="9">
    <location>
        <begin position="153"/>
        <end position="169"/>
    </location>
</feature>
<feature type="compositionally biased region" description="Basic and acidic residues" evidence="9">
    <location>
        <begin position="277"/>
        <end position="289"/>
    </location>
</feature>
<evidence type="ECO:0000256" key="2">
    <source>
        <dbReference type="ARBA" id="ARBA00004496"/>
    </source>
</evidence>
<sequence length="376" mass="41921">MHVDIIFCSRKYPVVNRKAKYVVDLLSAVVNSQDQTFLHSLTITEEIKSSFYVLCNGRKVSYGTSLEDGRTYHIVPRLLGGKGGFGSMLRAIGAQIEKTTSREACRDLSGRRMRDINNEKKLKEWLAKEAERERDRETRKQERLAKQLAPTQHKFDDPEYHEQRTKVQEDLEDALSKGLKRKQEKTNDSGPSSSKKSKQIGSSSKTEWLGADLDSDDLDSNPDDEANPGDLSSWTESSENPGYIVKNTEADDSQSSSSVKQELISVVSDDQTVQSSRHSDEEISCKTELNETCELSSTKSTNSGSSPINLDDFKSSQELAQLGLEVLKNALMVRGLKCGGTLQERAERLFLVKGLTIDQIDPSLFAKSKGKGKKSK</sequence>
<evidence type="ECO:0000256" key="1">
    <source>
        <dbReference type="ARBA" id="ARBA00004123"/>
    </source>
</evidence>
<dbReference type="GO" id="GO:0008380">
    <property type="term" value="P:RNA splicing"/>
    <property type="evidence" value="ECO:0007669"/>
    <property type="project" value="UniProtKB-KW"/>
</dbReference>
<proteinExistence type="inferred from homology"/>
<keyword evidence="5" id="KW-0507">mRNA processing</keyword>
<comment type="caution">
    <text evidence="12">The sequence shown here is derived from an EMBL/GenBank/DDBJ whole genome shotgun (WGS) entry which is preliminary data.</text>
</comment>
<protein>
    <recommendedName>
        <fullName evidence="14">Replication stress response regulator SDE2</fullName>
    </recommendedName>
</protein>
<evidence type="ECO:0000256" key="9">
    <source>
        <dbReference type="SAM" id="MobiDB-lite"/>
    </source>
</evidence>
<dbReference type="Pfam" id="PF13297">
    <property type="entry name" value="SDE2_2C"/>
    <property type="match status" value="1"/>
</dbReference>
<evidence type="ECO:0000256" key="6">
    <source>
        <dbReference type="ARBA" id="ARBA00023187"/>
    </source>
</evidence>
<name>A0AAV2HFL6_LYMST</name>
<comment type="subcellular location">
    <subcellularLocation>
        <location evidence="2">Cytoplasm</location>
    </subcellularLocation>
    <subcellularLocation>
        <location evidence="1">Nucleus</location>
    </subcellularLocation>
</comment>
<evidence type="ECO:0000259" key="11">
    <source>
        <dbReference type="Pfam" id="PF22782"/>
    </source>
</evidence>
<evidence type="ECO:0008006" key="14">
    <source>
        <dbReference type="Google" id="ProtNLM"/>
    </source>
</evidence>
<evidence type="ECO:0000313" key="12">
    <source>
        <dbReference type="EMBL" id="CAL1531264.1"/>
    </source>
</evidence>
<feature type="compositionally biased region" description="Acidic residues" evidence="9">
    <location>
        <begin position="213"/>
        <end position="227"/>
    </location>
</feature>
<evidence type="ECO:0000259" key="10">
    <source>
        <dbReference type="Pfam" id="PF13297"/>
    </source>
</evidence>
<keyword evidence="13" id="KW-1185">Reference proteome</keyword>
<feature type="compositionally biased region" description="Low complexity" evidence="9">
    <location>
        <begin position="296"/>
        <end position="306"/>
    </location>
</feature>
<evidence type="ECO:0000256" key="3">
    <source>
        <dbReference type="ARBA" id="ARBA00008726"/>
    </source>
</evidence>
<dbReference type="GO" id="GO:0005737">
    <property type="term" value="C:cytoplasm"/>
    <property type="evidence" value="ECO:0007669"/>
    <property type="project" value="UniProtKB-SubCell"/>
</dbReference>
<feature type="compositionally biased region" description="Low complexity" evidence="9">
    <location>
        <begin position="265"/>
        <end position="276"/>
    </location>
</feature>
<feature type="compositionally biased region" description="Low complexity" evidence="9">
    <location>
        <begin position="189"/>
        <end position="205"/>
    </location>
</feature>
<dbReference type="InterPro" id="IPR051421">
    <property type="entry name" value="RNA_Proc_DNA_Dmg_Regulator"/>
</dbReference>
<dbReference type="InterPro" id="IPR053822">
    <property type="entry name" value="SDE2-like_dom"/>
</dbReference>
<feature type="domain" description="SDE2-like" evidence="11">
    <location>
        <begin position="80"/>
        <end position="176"/>
    </location>
</feature>
<evidence type="ECO:0000256" key="5">
    <source>
        <dbReference type="ARBA" id="ARBA00022664"/>
    </source>
</evidence>
<evidence type="ECO:0000313" key="13">
    <source>
        <dbReference type="Proteomes" id="UP001497497"/>
    </source>
</evidence>
<organism evidence="12 13">
    <name type="scientific">Lymnaea stagnalis</name>
    <name type="common">Great pond snail</name>
    <name type="synonym">Helix stagnalis</name>
    <dbReference type="NCBI Taxonomy" id="6523"/>
    <lineage>
        <taxon>Eukaryota</taxon>
        <taxon>Metazoa</taxon>
        <taxon>Spiralia</taxon>
        <taxon>Lophotrochozoa</taxon>
        <taxon>Mollusca</taxon>
        <taxon>Gastropoda</taxon>
        <taxon>Heterobranchia</taxon>
        <taxon>Euthyneura</taxon>
        <taxon>Panpulmonata</taxon>
        <taxon>Hygrophila</taxon>
        <taxon>Lymnaeoidea</taxon>
        <taxon>Lymnaeidae</taxon>
        <taxon>Lymnaea</taxon>
    </lineage>
</organism>
<feature type="compositionally biased region" description="Basic and acidic residues" evidence="9">
    <location>
        <begin position="128"/>
        <end position="145"/>
    </location>
</feature>
<dbReference type="PANTHER" id="PTHR12786:SF1">
    <property type="entry name" value="SPLICING REGULATOR SDE2"/>
    <property type="match status" value="1"/>
</dbReference>
<comment type="similarity">
    <text evidence="3">Belongs to the SDE2 family.</text>
</comment>
<feature type="region of interest" description="Disordered" evidence="9">
    <location>
        <begin position="128"/>
        <end position="309"/>
    </location>
</feature>
<dbReference type="GO" id="GO:0005634">
    <property type="term" value="C:nucleus"/>
    <property type="evidence" value="ECO:0007669"/>
    <property type="project" value="UniProtKB-SubCell"/>
</dbReference>
<dbReference type="EMBL" id="CAXITT010000084">
    <property type="protein sequence ID" value="CAL1531264.1"/>
    <property type="molecule type" value="Genomic_DNA"/>
</dbReference>
<feature type="compositionally biased region" description="Polar residues" evidence="9">
    <location>
        <begin position="230"/>
        <end position="240"/>
    </location>
</feature>
<evidence type="ECO:0000256" key="4">
    <source>
        <dbReference type="ARBA" id="ARBA00022490"/>
    </source>
</evidence>
<reference evidence="12 13" key="1">
    <citation type="submission" date="2024-04" db="EMBL/GenBank/DDBJ databases">
        <authorList>
            <consortium name="Genoscope - CEA"/>
            <person name="William W."/>
        </authorList>
    </citation>
    <scope>NUCLEOTIDE SEQUENCE [LARGE SCALE GENOMIC DNA]</scope>
</reference>
<gene>
    <name evidence="12" type="ORF">GSLYS_00005359001</name>
</gene>